<protein>
    <recommendedName>
        <fullName evidence="3">Zf-RVT domain-containing protein</fullName>
    </recommendedName>
</protein>
<proteinExistence type="predicted"/>
<feature type="non-terminal residue" evidence="1">
    <location>
        <position position="149"/>
    </location>
</feature>
<name>A0A1Q3D7W9_CEPFO</name>
<sequence>IEFILQGLHHFKEISGLSANTDKSSIFFCNTSSSTRSFIISLTYFRQDALPVKYLSLPLISSRLTKHHCSPLIDKMMARANSWVSNSLSYAGRLQLIKSTLASMQIICSSSFLLPATVMMECERILHRFLWGGNGSVFKESLVKWANVC</sequence>
<dbReference type="PANTHER" id="PTHR33116:SF78">
    <property type="entry name" value="OS12G0587133 PROTEIN"/>
    <property type="match status" value="1"/>
</dbReference>
<dbReference type="AlphaFoldDB" id="A0A1Q3D7W9"/>
<dbReference type="OrthoDB" id="416119at2759"/>
<gene>
    <name evidence="1" type="ORF">CFOL_v3_31992</name>
</gene>
<dbReference type="PANTHER" id="PTHR33116">
    <property type="entry name" value="REVERSE TRANSCRIPTASE ZINC-BINDING DOMAIN-CONTAINING PROTEIN-RELATED-RELATED"/>
    <property type="match status" value="1"/>
</dbReference>
<keyword evidence="2" id="KW-1185">Reference proteome</keyword>
<dbReference type="InParanoid" id="A0A1Q3D7W9"/>
<comment type="caution">
    <text evidence="1">The sequence shown here is derived from an EMBL/GenBank/DDBJ whole genome shotgun (WGS) entry which is preliminary data.</text>
</comment>
<dbReference type="EMBL" id="BDDD01004955">
    <property type="protein sequence ID" value="GAV88570.1"/>
    <property type="molecule type" value="Genomic_DNA"/>
</dbReference>
<dbReference type="STRING" id="3775.A0A1Q3D7W9"/>
<dbReference type="Proteomes" id="UP000187406">
    <property type="component" value="Unassembled WGS sequence"/>
</dbReference>
<evidence type="ECO:0000313" key="1">
    <source>
        <dbReference type="EMBL" id="GAV88570.1"/>
    </source>
</evidence>
<evidence type="ECO:0008006" key="3">
    <source>
        <dbReference type="Google" id="ProtNLM"/>
    </source>
</evidence>
<accession>A0A1Q3D7W9</accession>
<evidence type="ECO:0000313" key="2">
    <source>
        <dbReference type="Proteomes" id="UP000187406"/>
    </source>
</evidence>
<reference evidence="2" key="1">
    <citation type="submission" date="2016-04" db="EMBL/GenBank/DDBJ databases">
        <title>Cephalotus genome sequencing.</title>
        <authorList>
            <person name="Fukushima K."/>
            <person name="Hasebe M."/>
            <person name="Fang X."/>
        </authorList>
    </citation>
    <scope>NUCLEOTIDE SEQUENCE [LARGE SCALE GENOMIC DNA]</scope>
    <source>
        <strain evidence="2">cv. St1</strain>
    </source>
</reference>
<feature type="non-terminal residue" evidence="1">
    <location>
        <position position="1"/>
    </location>
</feature>
<organism evidence="1 2">
    <name type="scientific">Cephalotus follicularis</name>
    <name type="common">Albany pitcher plant</name>
    <dbReference type="NCBI Taxonomy" id="3775"/>
    <lineage>
        <taxon>Eukaryota</taxon>
        <taxon>Viridiplantae</taxon>
        <taxon>Streptophyta</taxon>
        <taxon>Embryophyta</taxon>
        <taxon>Tracheophyta</taxon>
        <taxon>Spermatophyta</taxon>
        <taxon>Magnoliopsida</taxon>
        <taxon>eudicotyledons</taxon>
        <taxon>Gunneridae</taxon>
        <taxon>Pentapetalae</taxon>
        <taxon>rosids</taxon>
        <taxon>fabids</taxon>
        <taxon>Oxalidales</taxon>
        <taxon>Cephalotaceae</taxon>
        <taxon>Cephalotus</taxon>
    </lineage>
</organism>